<gene>
    <name evidence="2" type="ORF">GRF63_00650</name>
</gene>
<evidence type="ECO:0000313" key="3">
    <source>
        <dbReference type="Proteomes" id="UP000461409"/>
    </source>
</evidence>
<dbReference type="InterPro" id="IPR000825">
    <property type="entry name" value="SUF_FeS_clus_asmbl_SufBD_core"/>
</dbReference>
<dbReference type="Proteomes" id="UP000461409">
    <property type="component" value="Unassembled WGS sequence"/>
</dbReference>
<reference evidence="2 3" key="1">
    <citation type="submission" date="2019-12" db="EMBL/GenBank/DDBJ databases">
        <authorList>
            <person name="Lee S.D."/>
        </authorList>
    </citation>
    <scope>NUCLEOTIDE SEQUENCE [LARGE SCALE GENOMIC DNA]</scope>
    <source>
        <strain evidence="2 3">GH3-10</strain>
    </source>
</reference>
<dbReference type="AlphaFoldDB" id="A0A844X7Q8"/>
<dbReference type="InterPro" id="IPR055346">
    <property type="entry name" value="Fe-S_cluster_assembly_SufBD"/>
</dbReference>
<dbReference type="InterPro" id="IPR037284">
    <property type="entry name" value="SUF_FeS_clus_asmbl_SufBD_sf"/>
</dbReference>
<feature type="domain" description="SUF system FeS cluster assembly SufBD core" evidence="1">
    <location>
        <begin position="49"/>
        <end position="219"/>
    </location>
</feature>
<dbReference type="EMBL" id="WUBR01000001">
    <property type="protein sequence ID" value="MWV26401.1"/>
    <property type="molecule type" value="Genomic_DNA"/>
</dbReference>
<proteinExistence type="predicted"/>
<evidence type="ECO:0000259" key="1">
    <source>
        <dbReference type="Pfam" id="PF01458"/>
    </source>
</evidence>
<reference evidence="2 3" key="2">
    <citation type="submission" date="2020-02" db="EMBL/GenBank/DDBJ databases">
        <title>Erythrobacter dongmakensis sp. nov., isolated from a tidal mudflat.</title>
        <authorList>
            <person name="Kim I.S."/>
        </authorList>
    </citation>
    <scope>NUCLEOTIDE SEQUENCE [LARGE SCALE GENOMIC DNA]</scope>
    <source>
        <strain evidence="2 3">GH3-10</strain>
    </source>
</reference>
<dbReference type="PANTHER" id="PTHR43575">
    <property type="entry name" value="PROTEIN ABCI7, CHLOROPLASTIC"/>
    <property type="match status" value="1"/>
</dbReference>
<keyword evidence="3" id="KW-1185">Reference proteome</keyword>
<dbReference type="GO" id="GO:0016226">
    <property type="term" value="P:iron-sulfur cluster assembly"/>
    <property type="evidence" value="ECO:0007669"/>
    <property type="project" value="InterPro"/>
</dbReference>
<dbReference type="SUPFAM" id="SSF101960">
    <property type="entry name" value="Stabilizer of iron transporter SufD"/>
    <property type="match status" value="1"/>
</dbReference>
<evidence type="ECO:0000313" key="2">
    <source>
        <dbReference type="EMBL" id="MWV26401.1"/>
    </source>
</evidence>
<sequence>MSELPTIRDESWRYADFDAVAKLGVEALDQWQDVSVADGETHRHCMIVGGDAPEVHRIRLNIGKSARAEFFVVVIGDDYTRVEVETDLGEGAHFEFGGVTIGGGDAVREFVTRTAHDRPDATSNQVVRAVHWNEATGNFLGAINVGREGQRTDAGQDFKALVLEKGATANAKPELEIFADDVKCAHGAAIGQMDEMARYYMASRGIAPDVAQRLLVRAFIADALAALEDEAEAERLLEAALNVLEARR</sequence>
<organism evidence="2 3">
    <name type="scientific">Aurantiacibacter rhizosphaerae</name>
    <dbReference type="NCBI Taxonomy" id="2691582"/>
    <lineage>
        <taxon>Bacteria</taxon>
        <taxon>Pseudomonadati</taxon>
        <taxon>Pseudomonadota</taxon>
        <taxon>Alphaproteobacteria</taxon>
        <taxon>Sphingomonadales</taxon>
        <taxon>Erythrobacteraceae</taxon>
        <taxon>Aurantiacibacter</taxon>
    </lineage>
</organism>
<accession>A0A844X7Q8</accession>
<name>A0A844X7Q8_9SPHN</name>
<protein>
    <submittedName>
        <fullName evidence="2">SufD family Fe-S cluster assembly protein</fullName>
    </submittedName>
</protein>
<dbReference type="RefSeq" id="WP_160484098.1">
    <property type="nucleotide sequence ID" value="NZ_WUBR01000001.1"/>
</dbReference>
<dbReference type="PANTHER" id="PTHR43575:SF1">
    <property type="entry name" value="PROTEIN ABCI7, CHLOROPLASTIC"/>
    <property type="match status" value="1"/>
</dbReference>
<comment type="caution">
    <text evidence="2">The sequence shown here is derived from an EMBL/GenBank/DDBJ whole genome shotgun (WGS) entry which is preliminary data.</text>
</comment>
<dbReference type="Pfam" id="PF01458">
    <property type="entry name" value="SUFBD_core"/>
    <property type="match status" value="1"/>
</dbReference>